<evidence type="ECO:0000313" key="2">
    <source>
        <dbReference type="EMBL" id="AZA16445.1"/>
    </source>
</evidence>
<feature type="region of interest" description="Disordered" evidence="1">
    <location>
        <begin position="143"/>
        <end position="189"/>
    </location>
</feature>
<evidence type="ECO:0000256" key="1">
    <source>
        <dbReference type="SAM" id="MobiDB-lite"/>
    </source>
</evidence>
<dbReference type="AlphaFoldDB" id="A0A3G6K4V2"/>
<dbReference type="Pfam" id="PF05037">
    <property type="entry name" value="DUF669"/>
    <property type="match status" value="1"/>
</dbReference>
<proteinExistence type="predicted"/>
<reference evidence="2" key="1">
    <citation type="submission" date="2018-07" db="EMBL/GenBank/DDBJ databases">
        <authorList>
            <person name="Somerville V."/>
        </authorList>
    </citation>
    <scope>NUCLEOTIDE SEQUENCE</scope>
    <source>
        <strain evidence="2">NWC_2_2</strain>
    </source>
</reference>
<dbReference type="EMBL" id="CP031023">
    <property type="protein sequence ID" value="AZA16445.1"/>
    <property type="molecule type" value="Genomic_DNA"/>
</dbReference>
<protein>
    <submittedName>
        <fullName evidence="2">Uncharacterized protein</fullName>
    </submittedName>
</protein>
<dbReference type="InterPro" id="IPR007731">
    <property type="entry name" value="DUF669"/>
</dbReference>
<organism evidence="2">
    <name type="scientific">Lactobacillus delbrueckii subsp. lactis</name>
    <dbReference type="NCBI Taxonomy" id="29397"/>
    <lineage>
        <taxon>Bacteria</taxon>
        <taxon>Bacillati</taxon>
        <taxon>Bacillota</taxon>
        <taxon>Bacilli</taxon>
        <taxon>Lactobacillales</taxon>
        <taxon>Lactobacillaceae</taxon>
        <taxon>Lactobacillus</taxon>
    </lineage>
</organism>
<dbReference type="RefSeq" id="WP_231520923.1">
    <property type="nucleotide sequence ID" value="NZ_JAJNUZ010000015.1"/>
</dbReference>
<name>A0A3G6K4V2_LACDL</name>
<sequence length="189" mass="20823">MSMLEVLKSLEEEHFDAKKGKVSNSIEALPEGTYNCVLKSVTHRAKNGRGFLMFGLEVVDGDYAGRTESIFPTLEQTTSKGNPMPDFVLARSIKTIKIIGAMVGLDVPNACFLSDDADANYDSIEKAFDGFEGKMLQMTIKLSPNKKNPDKPYRNYEFAPAEQPKVAEVEDDPFAQAAGTEVDESDLPF</sequence>
<gene>
    <name evidence="2" type="ORF">DQL93_08075</name>
</gene>
<accession>A0A3G6K4V2</accession>